<accession>A0A951J036</accession>
<dbReference type="Proteomes" id="UP000727490">
    <property type="component" value="Unassembled WGS sequence"/>
</dbReference>
<dbReference type="AlphaFoldDB" id="A0A951J036"/>
<dbReference type="GO" id="GO:0005737">
    <property type="term" value="C:cytoplasm"/>
    <property type="evidence" value="ECO:0007669"/>
    <property type="project" value="TreeGrafter"/>
</dbReference>
<evidence type="ECO:0000313" key="5">
    <source>
        <dbReference type="EMBL" id="MBW3468872.1"/>
    </source>
</evidence>
<proteinExistence type="inferred from homology"/>
<dbReference type="EC" id="2.4.2.1" evidence="3"/>
<dbReference type="InterPro" id="IPR000845">
    <property type="entry name" value="Nucleoside_phosphorylase_d"/>
</dbReference>
<comment type="caution">
    <text evidence="5">The sequence shown here is derived from an EMBL/GenBank/DDBJ whole genome shotgun (WGS) entry which is preliminary data.</text>
</comment>
<gene>
    <name evidence="5" type="ORF">EGN73_13780</name>
</gene>
<protein>
    <recommendedName>
        <fullName evidence="3">Purine nucleoside phosphorylase</fullName>
        <ecNumber evidence="3">2.4.2.1</ecNumber>
    </recommendedName>
    <alternativeName>
        <fullName evidence="3">Inosine-guanosine phosphorylase</fullName>
    </alternativeName>
</protein>
<evidence type="ECO:0000256" key="2">
    <source>
        <dbReference type="ARBA" id="ARBA00022679"/>
    </source>
</evidence>
<evidence type="ECO:0000259" key="4">
    <source>
        <dbReference type="Pfam" id="PF01048"/>
    </source>
</evidence>
<keyword evidence="1 3" id="KW-0328">Glycosyltransferase</keyword>
<dbReference type="PIRSF" id="PIRSF000477">
    <property type="entry name" value="PurNPase"/>
    <property type="match status" value="1"/>
</dbReference>
<evidence type="ECO:0000256" key="1">
    <source>
        <dbReference type="ARBA" id="ARBA00022676"/>
    </source>
</evidence>
<dbReference type="NCBIfam" id="TIGR01697">
    <property type="entry name" value="PNPH-PUNA-XAPA"/>
    <property type="match status" value="1"/>
</dbReference>
<evidence type="ECO:0000313" key="6">
    <source>
        <dbReference type="Proteomes" id="UP000727490"/>
    </source>
</evidence>
<comment type="pathway">
    <text evidence="3">Purine metabolism; purine nucleoside salvage.</text>
</comment>
<dbReference type="RefSeq" id="WP_219290864.1">
    <property type="nucleotide sequence ID" value="NZ_RPHB01000006.1"/>
</dbReference>
<sequence length="275" mass="29967">MTDVKAFSWDDLQETCDFLKNHSGETAKTAIVLGSGLGLLMDHLTILKRFAYGEIPHFPISTVVGHSGELVMAEIDSKRLWIMNGRFHYYEGYGMSQVVYPLRVLKLLGVENLVVTNAAGGLNADFEAGDIMLIEDVISLLPANPLRGKNDNRLGPRFPDMSAPLDEQWSAQVKESALELGYNLKSGVYVGVTGPNLETKAEINYLRIIGGDAVGMSTVPEIICAHQMGIRVLAISVITNESIPKSAKEFTHEEVVEVAGRAGVKLVDLVKSNLP</sequence>
<dbReference type="CDD" id="cd09009">
    <property type="entry name" value="PNP-EcPNPII_like"/>
    <property type="match status" value="1"/>
</dbReference>
<dbReference type="EMBL" id="RPHB01000006">
    <property type="protein sequence ID" value="MBW3468872.1"/>
    <property type="molecule type" value="Genomic_DNA"/>
</dbReference>
<dbReference type="InterPro" id="IPR011268">
    <property type="entry name" value="Purine_phosphorylase"/>
</dbReference>
<organism evidence="5 6">
    <name type="scientific">Arthrospiribacter ruber</name>
    <dbReference type="NCBI Taxonomy" id="2487934"/>
    <lineage>
        <taxon>Bacteria</taxon>
        <taxon>Pseudomonadati</taxon>
        <taxon>Bacteroidota</taxon>
        <taxon>Cytophagia</taxon>
        <taxon>Cytophagales</taxon>
        <taxon>Cyclobacteriaceae</taxon>
        <taxon>Arthrospiribacter</taxon>
    </lineage>
</organism>
<dbReference type="PANTHER" id="PTHR11904">
    <property type="entry name" value="METHYLTHIOADENOSINE/PURINE NUCLEOSIDE PHOSPHORYLASE"/>
    <property type="match status" value="1"/>
</dbReference>
<dbReference type="GO" id="GO:0004731">
    <property type="term" value="F:purine-nucleoside phosphorylase activity"/>
    <property type="evidence" value="ECO:0007669"/>
    <property type="project" value="InterPro"/>
</dbReference>
<dbReference type="GO" id="GO:0009116">
    <property type="term" value="P:nucleoside metabolic process"/>
    <property type="evidence" value="ECO:0007669"/>
    <property type="project" value="InterPro"/>
</dbReference>
<keyword evidence="6" id="KW-1185">Reference proteome</keyword>
<dbReference type="Pfam" id="PF01048">
    <property type="entry name" value="PNP_UDP_1"/>
    <property type="match status" value="1"/>
</dbReference>
<evidence type="ECO:0000256" key="3">
    <source>
        <dbReference type="PIRNR" id="PIRNR000477"/>
    </source>
</evidence>
<name>A0A951J036_9BACT</name>
<dbReference type="NCBIfam" id="TIGR01700">
    <property type="entry name" value="PNPH"/>
    <property type="match status" value="1"/>
</dbReference>
<dbReference type="InterPro" id="IPR011270">
    <property type="entry name" value="Pur_Nuc_Pase_Ino/Guo-sp"/>
</dbReference>
<keyword evidence="2 3" id="KW-0808">Transferase</keyword>
<dbReference type="NCBIfam" id="NF006054">
    <property type="entry name" value="PRK08202.1"/>
    <property type="match status" value="1"/>
</dbReference>
<comment type="similarity">
    <text evidence="3">Belongs to the PNP/MTAP phosphorylase family.</text>
</comment>
<dbReference type="PANTHER" id="PTHR11904:SF9">
    <property type="entry name" value="PURINE NUCLEOSIDE PHOSPHORYLASE-RELATED"/>
    <property type="match status" value="1"/>
</dbReference>
<comment type="function">
    <text evidence="3">The purine nucleoside phosphorylases catalyze the phosphorolytic breakdown of the N-glycosidic bond in the beta-(deoxy)ribonucleoside molecules, with the formation of the corresponding free purine bases and pentose-1-phosphate.</text>
</comment>
<feature type="domain" description="Nucleoside phosphorylase" evidence="4">
    <location>
        <begin position="29"/>
        <end position="271"/>
    </location>
</feature>
<reference evidence="5 6" key="1">
    <citation type="journal article" date="2020" name="Syst. Appl. Microbiol.">
        <title>Arthrospiribacter ruber gen. nov., sp. nov., a novel bacterium isolated from Arthrospira cultures.</title>
        <authorList>
            <person name="Waleron M."/>
            <person name="Misztak A."/>
            <person name="Waleron M.M."/>
            <person name="Furmaniak M."/>
            <person name="Mrozik A."/>
            <person name="Waleron K."/>
        </authorList>
    </citation>
    <scope>NUCLEOTIDE SEQUENCE [LARGE SCALE GENOMIC DNA]</scope>
    <source>
        <strain evidence="5 6">DPMB0001</strain>
    </source>
</reference>